<dbReference type="InterPro" id="IPR010666">
    <property type="entry name" value="Znf_GRF"/>
</dbReference>
<sequence>MSSSSSSHRIHFPKDQIEDEFCLCGDRLVVKTSWTHLNPGRRFLSCRNYGTSHECKKFKWLDAELPNQYYKDMLFNFHLQFKGFNDNPNMDQLEESKKEVVKLMEELSLTKSKNVVYDRIIMFQIVVIVVLCIVIGAIAF</sequence>
<name>A0AA38U301_9ASTR</name>
<protein>
    <recommendedName>
        <fullName evidence="6">GRF-type domain-containing protein</fullName>
    </recommendedName>
</protein>
<dbReference type="GO" id="GO:0008270">
    <property type="term" value="F:zinc ion binding"/>
    <property type="evidence" value="ECO:0007669"/>
    <property type="project" value="UniProtKB-KW"/>
</dbReference>
<dbReference type="AlphaFoldDB" id="A0AA38U301"/>
<evidence type="ECO:0000256" key="2">
    <source>
        <dbReference type="ARBA" id="ARBA00022771"/>
    </source>
</evidence>
<evidence type="ECO:0000256" key="1">
    <source>
        <dbReference type="ARBA" id="ARBA00022723"/>
    </source>
</evidence>
<organism evidence="7 8">
    <name type="scientific">Centaurea solstitialis</name>
    <name type="common">yellow star-thistle</name>
    <dbReference type="NCBI Taxonomy" id="347529"/>
    <lineage>
        <taxon>Eukaryota</taxon>
        <taxon>Viridiplantae</taxon>
        <taxon>Streptophyta</taxon>
        <taxon>Embryophyta</taxon>
        <taxon>Tracheophyta</taxon>
        <taxon>Spermatophyta</taxon>
        <taxon>Magnoliopsida</taxon>
        <taxon>eudicotyledons</taxon>
        <taxon>Gunneridae</taxon>
        <taxon>Pentapetalae</taxon>
        <taxon>asterids</taxon>
        <taxon>campanulids</taxon>
        <taxon>Asterales</taxon>
        <taxon>Asteraceae</taxon>
        <taxon>Carduoideae</taxon>
        <taxon>Cardueae</taxon>
        <taxon>Centaureinae</taxon>
        <taxon>Centaurea</taxon>
    </lineage>
</organism>
<keyword evidence="1" id="KW-0479">Metal-binding</keyword>
<evidence type="ECO:0000313" key="8">
    <source>
        <dbReference type="Proteomes" id="UP001172457"/>
    </source>
</evidence>
<proteinExistence type="predicted"/>
<dbReference type="PROSITE" id="PS51999">
    <property type="entry name" value="ZF_GRF"/>
    <property type="match status" value="1"/>
</dbReference>
<dbReference type="EMBL" id="JARYMX010000001">
    <property type="protein sequence ID" value="KAJ9565630.1"/>
    <property type="molecule type" value="Genomic_DNA"/>
</dbReference>
<keyword evidence="5" id="KW-1133">Transmembrane helix</keyword>
<keyword evidence="3" id="KW-0862">Zinc</keyword>
<keyword evidence="5" id="KW-0472">Membrane</keyword>
<keyword evidence="5" id="KW-0812">Transmembrane</keyword>
<evidence type="ECO:0000259" key="6">
    <source>
        <dbReference type="PROSITE" id="PS51999"/>
    </source>
</evidence>
<dbReference type="Pfam" id="PF06839">
    <property type="entry name" value="Zn_ribbon_GRF"/>
    <property type="match status" value="1"/>
</dbReference>
<accession>A0AA38U301</accession>
<evidence type="ECO:0000256" key="5">
    <source>
        <dbReference type="SAM" id="Phobius"/>
    </source>
</evidence>
<dbReference type="Proteomes" id="UP001172457">
    <property type="component" value="Chromosome 1"/>
</dbReference>
<gene>
    <name evidence="7" type="ORF">OSB04_001596</name>
</gene>
<evidence type="ECO:0000256" key="4">
    <source>
        <dbReference type="PROSITE-ProRule" id="PRU01343"/>
    </source>
</evidence>
<feature type="transmembrane region" description="Helical" evidence="5">
    <location>
        <begin position="120"/>
        <end position="139"/>
    </location>
</feature>
<evidence type="ECO:0000256" key="3">
    <source>
        <dbReference type="ARBA" id="ARBA00022833"/>
    </source>
</evidence>
<keyword evidence="2 4" id="KW-0863">Zinc-finger</keyword>
<dbReference type="PANTHER" id="PTHR33248">
    <property type="entry name" value="ZINC ION-BINDING PROTEIN"/>
    <property type="match status" value="1"/>
</dbReference>
<reference evidence="7" key="1">
    <citation type="submission" date="2023-03" db="EMBL/GenBank/DDBJ databases">
        <title>Chromosome-scale reference genome and RAD-based genetic map of yellow starthistle (Centaurea solstitialis) reveal putative structural variation and QTLs associated with invader traits.</title>
        <authorList>
            <person name="Reatini B."/>
            <person name="Cang F.A."/>
            <person name="Jiang Q."/>
            <person name="Mckibben M.T.W."/>
            <person name="Barker M.S."/>
            <person name="Rieseberg L.H."/>
            <person name="Dlugosch K.M."/>
        </authorList>
    </citation>
    <scope>NUCLEOTIDE SEQUENCE</scope>
    <source>
        <strain evidence="7">CAN-66</strain>
        <tissue evidence="7">Leaf</tissue>
    </source>
</reference>
<keyword evidence="8" id="KW-1185">Reference proteome</keyword>
<comment type="caution">
    <text evidence="7">The sequence shown here is derived from an EMBL/GenBank/DDBJ whole genome shotgun (WGS) entry which is preliminary data.</text>
</comment>
<evidence type="ECO:0000313" key="7">
    <source>
        <dbReference type="EMBL" id="KAJ9565630.1"/>
    </source>
</evidence>
<feature type="domain" description="GRF-type" evidence="6">
    <location>
        <begin position="22"/>
        <end position="64"/>
    </location>
</feature>